<dbReference type="Proteomes" id="UP001549799">
    <property type="component" value="Unassembled WGS sequence"/>
</dbReference>
<accession>A0ABV2SY62</accession>
<protein>
    <submittedName>
        <fullName evidence="2">Gliding motility-associated C-terminal domain-containing protein</fullName>
    </submittedName>
</protein>
<organism evidence="2 3">
    <name type="scientific">Sediminicola arcticus</name>
    <dbReference type="NCBI Taxonomy" id="1574308"/>
    <lineage>
        <taxon>Bacteria</taxon>
        <taxon>Pseudomonadati</taxon>
        <taxon>Bacteroidota</taxon>
        <taxon>Flavobacteriia</taxon>
        <taxon>Flavobacteriales</taxon>
        <taxon>Flavobacteriaceae</taxon>
        <taxon>Sediminicola</taxon>
    </lineage>
</organism>
<dbReference type="EMBL" id="JBEXAE010000017">
    <property type="protein sequence ID" value="MET6992095.1"/>
    <property type="molecule type" value="Genomic_DNA"/>
</dbReference>
<feature type="signal peptide" evidence="1">
    <location>
        <begin position="1"/>
        <end position="18"/>
    </location>
</feature>
<dbReference type="RefSeq" id="WP_354616636.1">
    <property type="nucleotide sequence ID" value="NZ_JBEXAE010000017.1"/>
</dbReference>
<dbReference type="Pfam" id="PF13585">
    <property type="entry name" value="CHU_C"/>
    <property type="match status" value="1"/>
</dbReference>
<dbReference type="InterPro" id="IPR026341">
    <property type="entry name" value="T9SS_type_B"/>
</dbReference>
<proteinExistence type="predicted"/>
<evidence type="ECO:0000313" key="2">
    <source>
        <dbReference type="EMBL" id="MET6992095.1"/>
    </source>
</evidence>
<comment type="caution">
    <text evidence="2">The sequence shown here is derived from an EMBL/GenBank/DDBJ whole genome shotgun (WGS) entry which is preliminary data.</text>
</comment>
<gene>
    <name evidence="2" type="ORF">ABXZ36_15740</name>
</gene>
<evidence type="ECO:0000313" key="3">
    <source>
        <dbReference type="Proteomes" id="UP001549799"/>
    </source>
</evidence>
<name>A0ABV2SY62_9FLAO</name>
<evidence type="ECO:0000256" key="1">
    <source>
        <dbReference type="SAM" id="SignalP"/>
    </source>
</evidence>
<feature type="chain" id="PRO_5046868788" evidence="1">
    <location>
        <begin position="19"/>
        <end position="382"/>
    </location>
</feature>
<reference evidence="2 3" key="1">
    <citation type="submission" date="2024-07" db="EMBL/GenBank/DDBJ databases">
        <title>The genome sequence of type strain Sediminicola arcticus GDMCC 1.2805.</title>
        <authorList>
            <person name="Liu Y."/>
        </authorList>
    </citation>
    <scope>NUCLEOTIDE SEQUENCE [LARGE SCALE GENOMIC DNA]</scope>
    <source>
        <strain evidence="2 3">GDMCC 1.2805</strain>
    </source>
</reference>
<dbReference type="NCBIfam" id="TIGR04131">
    <property type="entry name" value="Bac_Flav_CTERM"/>
    <property type="match status" value="1"/>
</dbReference>
<keyword evidence="3" id="KW-1185">Reference proteome</keyword>
<keyword evidence="1" id="KW-0732">Signal</keyword>
<sequence>MKGLLFISFLLLSLVAQAQTALYNSGNIRIHQDGAIGFHTNLINDASFDQNLGLAGFYGNRAITVSGAFMPIFYDIEFFNDRGVFLNTSMALTNDANFVSGDVITPRNLEDIYLNFIQNGDYFSISDATKVDGYAAITNKQFFSFPVGNAQQVRPLILNSNAINTLAKCAYFFEDPNNPSTFATSFNTTRKTRDVDVVSTTEFWHLTGNVPSTITISWNQDSNISGITDAAYKVGIAGWSKVGDQWVDLGAVAQGGDLSDGFVSSNEFIPDDYAAITFASLAIPTEILTLDNYYLTPNNDGLNDALVISELEQSPNNRIQIFDRFGLKVFDKINYTNEFRGFSNMGNVVFGKKNGLPAGVYFYLATLNDLGTEYQGFLYLRR</sequence>